<evidence type="ECO:0000256" key="1">
    <source>
        <dbReference type="SAM" id="MobiDB-lite"/>
    </source>
</evidence>
<sequence length="89" mass="9854">MADEVNPQSLPPLSDPGPASYRPTKYLPIVVPTTRTDPNLTNDEKLKKRNGPTERTTQRTRRTGGPGRSRTEVNSFGSGRRPGPDRTPR</sequence>
<evidence type="ECO:0000313" key="2">
    <source>
        <dbReference type="EMBL" id="JAA66454.1"/>
    </source>
</evidence>
<accession>A0A0K8R7I8</accession>
<organism evidence="2">
    <name type="scientific">Ixodes ricinus</name>
    <name type="common">Common tick</name>
    <name type="synonym">Acarus ricinus</name>
    <dbReference type="NCBI Taxonomy" id="34613"/>
    <lineage>
        <taxon>Eukaryota</taxon>
        <taxon>Metazoa</taxon>
        <taxon>Ecdysozoa</taxon>
        <taxon>Arthropoda</taxon>
        <taxon>Chelicerata</taxon>
        <taxon>Arachnida</taxon>
        <taxon>Acari</taxon>
        <taxon>Parasitiformes</taxon>
        <taxon>Ixodida</taxon>
        <taxon>Ixodoidea</taxon>
        <taxon>Ixodidae</taxon>
        <taxon>Ixodinae</taxon>
        <taxon>Ixodes</taxon>
    </lineage>
</organism>
<dbReference type="AlphaFoldDB" id="A0A0K8R7I8"/>
<reference evidence="2" key="1">
    <citation type="submission" date="2012-12" db="EMBL/GenBank/DDBJ databases">
        <title>Identification and characterization of a phenylalanine ammonia-lyase gene family in Isatis indigotica Fort.</title>
        <authorList>
            <person name="Liu Q."/>
            <person name="Chen J."/>
            <person name="Zhou X."/>
            <person name="Di P."/>
            <person name="Xiao Y."/>
            <person name="Xuan H."/>
            <person name="Zhang L."/>
            <person name="Chen W."/>
        </authorList>
    </citation>
    <scope>NUCLEOTIDE SEQUENCE</scope>
    <source>
        <tissue evidence="2">Salivary gland</tissue>
    </source>
</reference>
<dbReference type="EMBL" id="GADI01007354">
    <property type="protein sequence ID" value="JAA66454.1"/>
    <property type="molecule type" value="mRNA"/>
</dbReference>
<name>A0A0K8R7I8_IXORI</name>
<protein>
    <submittedName>
        <fullName evidence="2">Putative secreted protein</fullName>
    </submittedName>
</protein>
<proteinExistence type="evidence at transcript level"/>
<feature type="region of interest" description="Disordered" evidence="1">
    <location>
        <begin position="1"/>
        <end position="89"/>
    </location>
</feature>